<evidence type="ECO:0000313" key="3">
    <source>
        <dbReference type="EMBL" id="ORA35192.1"/>
    </source>
</evidence>
<reference evidence="2" key="3">
    <citation type="submission" date="2020-02" db="EMBL/GenBank/DDBJ databases">
        <authorList>
            <person name="Matsumoto Y."/>
            <person name="Motooka D."/>
            <person name="Nakamura S."/>
        </authorList>
    </citation>
    <scope>NUCLEOTIDE SEQUENCE</scope>
    <source>
        <strain evidence="2">JCM 12687</strain>
    </source>
</reference>
<feature type="transmembrane region" description="Helical" evidence="1">
    <location>
        <begin position="30"/>
        <end position="50"/>
    </location>
</feature>
<evidence type="ECO:0000313" key="2">
    <source>
        <dbReference type="EMBL" id="BBZ13974.1"/>
    </source>
</evidence>
<keyword evidence="1" id="KW-0812">Transmembrane</keyword>
<name>A0A7I7W8T8_9MYCO</name>
<dbReference type="RefSeq" id="WP_232080259.1">
    <property type="nucleotide sequence ID" value="NZ_AP022606.1"/>
</dbReference>
<dbReference type="Proteomes" id="UP000467379">
    <property type="component" value="Chromosome"/>
</dbReference>
<keyword evidence="1" id="KW-1133">Transmembrane helix</keyword>
<sequence length="141" mass="15200">MVTESNSGRRILGYPGAWDTMTSPRPRVRLAVWDLLCTAAIWVVVVVVAVTTDLPSVLFGFLAQVCPADNCPPVPFGIDQWIYPVVWGGIGAAAAAAVIGPFVSLVKGWYLFFWPLLAVAIVMLSSLAGSAITAFSEPYWR</sequence>
<organism evidence="3 4">
    <name type="scientific">Mycobacterium branderi</name>
    <dbReference type="NCBI Taxonomy" id="43348"/>
    <lineage>
        <taxon>Bacteria</taxon>
        <taxon>Bacillati</taxon>
        <taxon>Actinomycetota</taxon>
        <taxon>Actinomycetes</taxon>
        <taxon>Mycobacteriales</taxon>
        <taxon>Mycobacteriaceae</taxon>
        <taxon>Mycobacterium</taxon>
    </lineage>
</organism>
<feature type="transmembrane region" description="Helical" evidence="1">
    <location>
        <begin position="110"/>
        <end position="135"/>
    </location>
</feature>
<feature type="transmembrane region" description="Helical" evidence="1">
    <location>
        <begin position="81"/>
        <end position="103"/>
    </location>
</feature>
<keyword evidence="1" id="KW-0472">Membrane</keyword>
<dbReference type="EMBL" id="MVHM01000013">
    <property type="protein sequence ID" value="ORA35192.1"/>
    <property type="molecule type" value="Genomic_DNA"/>
</dbReference>
<reference evidence="3 4" key="1">
    <citation type="submission" date="2016-12" db="EMBL/GenBank/DDBJ databases">
        <title>The new phylogeny of genus Mycobacterium.</title>
        <authorList>
            <person name="Tortoli E."/>
            <person name="Trovato A."/>
            <person name="Cirillo D.M."/>
        </authorList>
    </citation>
    <scope>NUCLEOTIDE SEQUENCE [LARGE SCALE GENOMIC DNA]</scope>
    <source>
        <strain evidence="3 4">DSM 44624</strain>
    </source>
</reference>
<proteinExistence type="predicted"/>
<evidence type="ECO:0000313" key="5">
    <source>
        <dbReference type="Proteomes" id="UP000467379"/>
    </source>
</evidence>
<evidence type="ECO:0000313" key="4">
    <source>
        <dbReference type="Proteomes" id="UP000192441"/>
    </source>
</evidence>
<dbReference type="EMBL" id="AP022606">
    <property type="protein sequence ID" value="BBZ13974.1"/>
    <property type="molecule type" value="Genomic_DNA"/>
</dbReference>
<protein>
    <recommendedName>
        <fullName evidence="6">Integral membrane protein</fullName>
    </recommendedName>
</protein>
<gene>
    <name evidence="3" type="ORF">BST20_18785</name>
    <name evidence="2" type="ORF">MBRA_41690</name>
</gene>
<keyword evidence="5" id="KW-1185">Reference proteome</keyword>
<evidence type="ECO:0000256" key="1">
    <source>
        <dbReference type="SAM" id="Phobius"/>
    </source>
</evidence>
<dbReference type="AlphaFoldDB" id="A0A7I7W8T8"/>
<accession>A0A7I7W8T8</accession>
<dbReference type="Proteomes" id="UP000192441">
    <property type="component" value="Unassembled WGS sequence"/>
</dbReference>
<evidence type="ECO:0008006" key="6">
    <source>
        <dbReference type="Google" id="ProtNLM"/>
    </source>
</evidence>
<reference evidence="2 5" key="2">
    <citation type="journal article" date="2019" name="Emerg. Microbes Infect.">
        <title>Comprehensive subspecies identification of 175 nontuberculous mycobacteria species based on 7547 genomic profiles.</title>
        <authorList>
            <person name="Matsumoto Y."/>
            <person name="Kinjo T."/>
            <person name="Motooka D."/>
            <person name="Nabeya D."/>
            <person name="Jung N."/>
            <person name="Uechi K."/>
            <person name="Horii T."/>
            <person name="Iida T."/>
            <person name="Fujita J."/>
            <person name="Nakamura S."/>
        </authorList>
    </citation>
    <scope>NUCLEOTIDE SEQUENCE [LARGE SCALE GENOMIC DNA]</scope>
    <source>
        <strain evidence="2 5">JCM 12687</strain>
    </source>
</reference>